<protein>
    <submittedName>
        <fullName evidence="1">Uncharacterized protein</fullName>
    </submittedName>
</protein>
<dbReference type="AlphaFoldDB" id="A0A9X0CAN7"/>
<accession>A0A9X0CAN7</accession>
<evidence type="ECO:0000313" key="1">
    <source>
        <dbReference type="EMBL" id="KAJ5514625.1"/>
    </source>
</evidence>
<dbReference type="OrthoDB" id="4276722at2759"/>
<evidence type="ECO:0000313" key="2">
    <source>
        <dbReference type="Proteomes" id="UP001149954"/>
    </source>
</evidence>
<sequence>MIKRLDSPATEVRTFVELYKPPPPPPPEETPTLQHIQGVLEHQQTAEVQSVNSTILRLTRGPENNPVTVTNSSGGECELQYMVQFLAAIEQKDSPSRDRCTHIRRWLYPLHLTDSMLAPPMHLSRAQSCEHYIVLDKPAFVQEPGVLFNILWTDPRQYIEPQSTDTVIETLRSAGIQEATRRLAMLPVEEKIQICPRKLTREEHREFLSLSPEYEQKMNF</sequence>
<name>A0A9X0CAN7_9EURO</name>
<keyword evidence="2" id="KW-1185">Reference proteome</keyword>
<proteinExistence type="predicted"/>
<reference evidence="1" key="1">
    <citation type="submission" date="2022-12" db="EMBL/GenBank/DDBJ databases">
        <authorList>
            <person name="Petersen C."/>
        </authorList>
    </citation>
    <scope>NUCLEOTIDE SEQUENCE</scope>
    <source>
        <strain evidence="1">IBT 29495</strain>
    </source>
</reference>
<organism evidence="1 2">
    <name type="scientific">Penicillium fimorum</name>
    <dbReference type="NCBI Taxonomy" id="1882269"/>
    <lineage>
        <taxon>Eukaryota</taxon>
        <taxon>Fungi</taxon>
        <taxon>Dikarya</taxon>
        <taxon>Ascomycota</taxon>
        <taxon>Pezizomycotina</taxon>
        <taxon>Eurotiomycetes</taxon>
        <taxon>Eurotiomycetidae</taxon>
        <taxon>Eurotiales</taxon>
        <taxon>Aspergillaceae</taxon>
        <taxon>Penicillium</taxon>
    </lineage>
</organism>
<gene>
    <name evidence="1" type="ORF">N7463_004177</name>
</gene>
<dbReference type="Proteomes" id="UP001149954">
    <property type="component" value="Unassembled WGS sequence"/>
</dbReference>
<reference evidence="1" key="2">
    <citation type="journal article" date="2023" name="IMA Fungus">
        <title>Comparative genomic study of the Penicillium genus elucidates a diverse pangenome and 15 lateral gene transfer events.</title>
        <authorList>
            <person name="Petersen C."/>
            <person name="Sorensen T."/>
            <person name="Nielsen M.R."/>
            <person name="Sondergaard T.E."/>
            <person name="Sorensen J.L."/>
            <person name="Fitzpatrick D.A."/>
            <person name="Frisvad J.C."/>
            <person name="Nielsen K.L."/>
        </authorList>
    </citation>
    <scope>NUCLEOTIDE SEQUENCE</scope>
    <source>
        <strain evidence="1">IBT 29495</strain>
    </source>
</reference>
<dbReference type="EMBL" id="JAPWDS010000002">
    <property type="protein sequence ID" value="KAJ5514625.1"/>
    <property type="molecule type" value="Genomic_DNA"/>
</dbReference>
<comment type="caution">
    <text evidence="1">The sequence shown here is derived from an EMBL/GenBank/DDBJ whole genome shotgun (WGS) entry which is preliminary data.</text>
</comment>